<protein>
    <submittedName>
        <fullName evidence="11">Multicopper oxidase</fullName>
    </submittedName>
</protein>
<evidence type="ECO:0000313" key="11">
    <source>
        <dbReference type="EMBL" id="KAK3902987.1"/>
    </source>
</evidence>
<keyword evidence="6" id="KW-1133">Transmembrane helix</keyword>
<name>A0AAN6RTM3_9PEZI</name>
<dbReference type="GO" id="GO:0005507">
    <property type="term" value="F:copper ion binding"/>
    <property type="evidence" value="ECO:0007669"/>
    <property type="project" value="InterPro"/>
</dbReference>
<dbReference type="PANTHER" id="PTHR11709:SF361">
    <property type="entry name" value="IRON TRANSPORT MULTICOPPER OXIDASE FET3"/>
    <property type="match status" value="1"/>
</dbReference>
<keyword evidence="6" id="KW-0812">Transmembrane</keyword>
<sequence>MHASAILPLSCFLLQRLARASTVTYNWNVTWVWAEPDGFGRPVIGINNQWPCPSIAATVGDTVVVNLNNQLGNQTTGLHFHGINQVQTPDMDGPSGVTQCPLPPNSSLAYQFTADAPGTFWWTPDHSHDMGQYPDGLRGPLIVQDPNDPNQGSYDGEVILSISDCVTCVRNMLVPSNKNFKPPIPDSMIINEGQGLNVNFTQNQTYRIRMINYAAFGSAMVHFDAHVMNVVMNDGAYIQKTDADQVRLAPAQRYDVLLSRSDNDTSNFPFLVSLDLNRDWTNFTANMTWPHNYTGYLVMNTSQPLKGVDVVNKWQPIDDASFQPYDGASALSSYDKLINLDFKFCFDQNGYPRSCFNNVTYIAQQVPALYSAATTGDSNTDADIYGQINPFILSYNDTVQIVINNIDNSSHPFHLHGHHFQVLDRAASGVGKWDGSDDNYARTPPMRDTVAVMPNSYAVLRFKATNPGVWLFHCHIEWHVEMGLTATLIEAPDRLRNMSFPDDHIDACKKMGTPYQGNAAGNTQNVSDTAGFVTVPPTTYNGWATDVLHLPTLFNLFFFLFIFFICVAVGKGRCQEKRGEG</sequence>
<gene>
    <name evidence="11" type="ORF">C8A05DRAFT_15015</name>
</gene>
<dbReference type="Pfam" id="PF07731">
    <property type="entry name" value="Cu-oxidase_2"/>
    <property type="match status" value="1"/>
</dbReference>
<dbReference type="InterPro" id="IPR011707">
    <property type="entry name" value="Cu-oxidase-like_N"/>
</dbReference>
<evidence type="ECO:0000256" key="1">
    <source>
        <dbReference type="ARBA" id="ARBA00010609"/>
    </source>
</evidence>
<dbReference type="Proteomes" id="UP001303889">
    <property type="component" value="Unassembled WGS sequence"/>
</dbReference>
<dbReference type="SUPFAM" id="SSF49503">
    <property type="entry name" value="Cupredoxins"/>
    <property type="match status" value="3"/>
</dbReference>
<keyword evidence="6" id="KW-0472">Membrane</keyword>
<comment type="similarity">
    <text evidence="1">Belongs to the multicopper oxidase family.</text>
</comment>
<evidence type="ECO:0000259" key="9">
    <source>
        <dbReference type="Pfam" id="PF07731"/>
    </source>
</evidence>
<dbReference type="GO" id="GO:0010106">
    <property type="term" value="P:cellular response to iron ion starvation"/>
    <property type="evidence" value="ECO:0007669"/>
    <property type="project" value="TreeGrafter"/>
</dbReference>
<keyword evidence="4" id="KW-0560">Oxidoreductase</keyword>
<evidence type="ECO:0000256" key="2">
    <source>
        <dbReference type="ARBA" id="ARBA00022723"/>
    </source>
</evidence>
<evidence type="ECO:0000259" key="8">
    <source>
        <dbReference type="Pfam" id="PF00394"/>
    </source>
</evidence>
<dbReference type="InterPro" id="IPR011706">
    <property type="entry name" value="Cu-oxidase_C"/>
</dbReference>
<feature type="domain" description="Plastocyanin-like" evidence="8">
    <location>
        <begin position="180"/>
        <end position="278"/>
    </location>
</feature>
<evidence type="ECO:0000256" key="5">
    <source>
        <dbReference type="ARBA" id="ARBA00023008"/>
    </source>
</evidence>
<evidence type="ECO:0000256" key="6">
    <source>
        <dbReference type="SAM" id="Phobius"/>
    </source>
</evidence>
<dbReference type="PROSITE" id="PS00079">
    <property type="entry name" value="MULTICOPPER_OXIDASE1"/>
    <property type="match status" value="1"/>
</dbReference>
<dbReference type="CDD" id="cd13877">
    <property type="entry name" value="CuRO_2_Fet3p_like"/>
    <property type="match status" value="1"/>
</dbReference>
<dbReference type="InterPro" id="IPR002355">
    <property type="entry name" value="Cu_oxidase_Cu_BS"/>
</dbReference>
<dbReference type="GO" id="GO:0004322">
    <property type="term" value="F:ferroxidase activity"/>
    <property type="evidence" value="ECO:0007669"/>
    <property type="project" value="TreeGrafter"/>
</dbReference>
<feature type="domain" description="Plastocyanin-like" evidence="10">
    <location>
        <begin position="29"/>
        <end position="147"/>
    </location>
</feature>
<dbReference type="Pfam" id="PF00394">
    <property type="entry name" value="Cu-oxidase"/>
    <property type="match status" value="1"/>
</dbReference>
<feature type="chain" id="PRO_5042896025" evidence="7">
    <location>
        <begin position="21"/>
        <end position="581"/>
    </location>
</feature>
<dbReference type="AlphaFoldDB" id="A0AAN6RTM3"/>
<dbReference type="InterPro" id="IPR045087">
    <property type="entry name" value="Cu-oxidase_fam"/>
</dbReference>
<proteinExistence type="inferred from homology"/>
<evidence type="ECO:0000313" key="12">
    <source>
        <dbReference type="Proteomes" id="UP001303889"/>
    </source>
</evidence>
<keyword evidence="3 7" id="KW-0732">Signal</keyword>
<comment type="caution">
    <text evidence="11">The sequence shown here is derived from an EMBL/GenBank/DDBJ whole genome shotgun (WGS) entry which is preliminary data.</text>
</comment>
<evidence type="ECO:0000256" key="3">
    <source>
        <dbReference type="ARBA" id="ARBA00022729"/>
    </source>
</evidence>
<accession>A0AAN6RTM3</accession>
<evidence type="ECO:0000256" key="7">
    <source>
        <dbReference type="SAM" id="SignalP"/>
    </source>
</evidence>
<dbReference type="Gene3D" id="2.60.40.420">
    <property type="entry name" value="Cupredoxins - blue copper proteins"/>
    <property type="match status" value="3"/>
</dbReference>
<dbReference type="PROSITE" id="PS00080">
    <property type="entry name" value="MULTICOPPER_OXIDASE2"/>
    <property type="match status" value="1"/>
</dbReference>
<reference evidence="11" key="1">
    <citation type="journal article" date="2023" name="Mol. Phylogenet. Evol.">
        <title>Genome-scale phylogeny and comparative genomics of the fungal order Sordariales.</title>
        <authorList>
            <person name="Hensen N."/>
            <person name="Bonometti L."/>
            <person name="Westerberg I."/>
            <person name="Brannstrom I.O."/>
            <person name="Guillou S."/>
            <person name="Cros-Aarteil S."/>
            <person name="Calhoun S."/>
            <person name="Haridas S."/>
            <person name="Kuo A."/>
            <person name="Mondo S."/>
            <person name="Pangilinan J."/>
            <person name="Riley R."/>
            <person name="LaButti K."/>
            <person name="Andreopoulos B."/>
            <person name="Lipzen A."/>
            <person name="Chen C."/>
            <person name="Yan M."/>
            <person name="Daum C."/>
            <person name="Ng V."/>
            <person name="Clum A."/>
            <person name="Steindorff A."/>
            <person name="Ohm R.A."/>
            <person name="Martin F."/>
            <person name="Silar P."/>
            <person name="Natvig D.O."/>
            <person name="Lalanne C."/>
            <person name="Gautier V."/>
            <person name="Ament-Velasquez S.L."/>
            <person name="Kruys A."/>
            <person name="Hutchinson M.I."/>
            <person name="Powell A.J."/>
            <person name="Barry K."/>
            <person name="Miller A.N."/>
            <person name="Grigoriev I.V."/>
            <person name="Debuchy R."/>
            <person name="Gladieux P."/>
            <person name="Hiltunen Thoren M."/>
            <person name="Johannesson H."/>
        </authorList>
    </citation>
    <scope>NUCLEOTIDE SEQUENCE</scope>
    <source>
        <strain evidence="11">CBS 103.79</strain>
    </source>
</reference>
<dbReference type="Pfam" id="PF07732">
    <property type="entry name" value="Cu-oxidase_3"/>
    <property type="match status" value="1"/>
</dbReference>
<keyword evidence="12" id="KW-1185">Reference proteome</keyword>
<keyword evidence="5" id="KW-0186">Copper</keyword>
<evidence type="ECO:0000259" key="10">
    <source>
        <dbReference type="Pfam" id="PF07732"/>
    </source>
</evidence>
<dbReference type="InterPro" id="IPR008972">
    <property type="entry name" value="Cupredoxin"/>
</dbReference>
<dbReference type="InterPro" id="IPR044130">
    <property type="entry name" value="CuRO_2_Fet3-like"/>
</dbReference>
<keyword evidence="2" id="KW-0479">Metal-binding</keyword>
<dbReference type="GO" id="GO:0033215">
    <property type="term" value="P:reductive iron assimilation"/>
    <property type="evidence" value="ECO:0007669"/>
    <property type="project" value="TreeGrafter"/>
</dbReference>
<feature type="domain" description="Plastocyanin-like" evidence="9">
    <location>
        <begin position="364"/>
        <end position="493"/>
    </location>
</feature>
<feature type="signal peptide" evidence="7">
    <location>
        <begin position="1"/>
        <end position="20"/>
    </location>
</feature>
<evidence type="ECO:0000256" key="4">
    <source>
        <dbReference type="ARBA" id="ARBA00023002"/>
    </source>
</evidence>
<dbReference type="EMBL" id="MU855475">
    <property type="protein sequence ID" value="KAK3902987.1"/>
    <property type="molecule type" value="Genomic_DNA"/>
</dbReference>
<feature type="transmembrane region" description="Helical" evidence="6">
    <location>
        <begin position="548"/>
        <end position="569"/>
    </location>
</feature>
<dbReference type="GO" id="GO:0033573">
    <property type="term" value="C:high-affinity iron permease complex"/>
    <property type="evidence" value="ECO:0007669"/>
    <property type="project" value="TreeGrafter"/>
</dbReference>
<dbReference type="InterPro" id="IPR001117">
    <property type="entry name" value="Cu-oxidase_2nd"/>
</dbReference>
<organism evidence="11 12">
    <name type="scientific">Staphylotrichum tortipilum</name>
    <dbReference type="NCBI Taxonomy" id="2831512"/>
    <lineage>
        <taxon>Eukaryota</taxon>
        <taxon>Fungi</taxon>
        <taxon>Dikarya</taxon>
        <taxon>Ascomycota</taxon>
        <taxon>Pezizomycotina</taxon>
        <taxon>Sordariomycetes</taxon>
        <taxon>Sordariomycetidae</taxon>
        <taxon>Sordariales</taxon>
        <taxon>Chaetomiaceae</taxon>
        <taxon>Staphylotrichum</taxon>
    </lineage>
</organism>
<dbReference type="PANTHER" id="PTHR11709">
    <property type="entry name" value="MULTI-COPPER OXIDASE"/>
    <property type="match status" value="1"/>
</dbReference>
<dbReference type="InterPro" id="IPR033138">
    <property type="entry name" value="Cu_oxidase_CS"/>
</dbReference>
<reference evidence="11" key="2">
    <citation type="submission" date="2023-05" db="EMBL/GenBank/DDBJ databases">
        <authorList>
            <consortium name="Lawrence Berkeley National Laboratory"/>
            <person name="Steindorff A."/>
            <person name="Hensen N."/>
            <person name="Bonometti L."/>
            <person name="Westerberg I."/>
            <person name="Brannstrom I.O."/>
            <person name="Guillou S."/>
            <person name="Cros-Aarteil S."/>
            <person name="Calhoun S."/>
            <person name="Haridas S."/>
            <person name="Kuo A."/>
            <person name="Mondo S."/>
            <person name="Pangilinan J."/>
            <person name="Riley R."/>
            <person name="Labutti K."/>
            <person name="Andreopoulos B."/>
            <person name="Lipzen A."/>
            <person name="Chen C."/>
            <person name="Yanf M."/>
            <person name="Daum C."/>
            <person name="Ng V."/>
            <person name="Clum A."/>
            <person name="Ohm R."/>
            <person name="Martin F."/>
            <person name="Silar P."/>
            <person name="Natvig D."/>
            <person name="Lalanne C."/>
            <person name="Gautier V."/>
            <person name="Ament-Velasquez S.L."/>
            <person name="Kruys A."/>
            <person name="Hutchinson M.I."/>
            <person name="Powell A.J."/>
            <person name="Barry K."/>
            <person name="Miller A.N."/>
            <person name="Grigoriev I.V."/>
            <person name="Debuchy R."/>
            <person name="Gladieux P."/>
            <person name="Thoren M.H."/>
            <person name="Johannesson H."/>
        </authorList>
    </citation>
    <scope>NUCLEOTIDE SEQUENCE</scope>
    <source>
        <strain evidence="11">CBS 103.79</strain>
    </source>
</reference>